<sequence length="392" mass="44415">MIHILTVSHPNRFDTRIWVKEITSLTKAGIRVRYIVADGAGNETRSGVEICDLGPIPEPKNFNFFIRMWYGFGIARRGGFKRGDIVHIHDGIFLPFGFLLWLRGCRIIYDVHEDYPRWILGAFSHLPMVIRRISSQCFSLLEWCASKLLHGFVAATPTIAARFPADRTVLVQNFPIVEELQIPDTRPYSNRPLNVAFIGKLSRDYGINEMIEAIALVNEHHGTKPILSDSSVPSHQDIRLTLAGNWFPSTLHEELATMNGWTHTDDLGWLDRKTVAHLLANARMGLVLLHPTPNSVDGQPNKLFEYMSAGLPVIASDFPLWRKFVEGSGCGLLVDPLNPEEIADAIRWLLYHPDQAAEMGRRGREAIEKRYNWNNEEAKLVAFYRSHVLGAC</sequence>
<dbReference type="SUPFAM" id="SSF53756">
    <property type="entry name" value="UDP-Glycosyltransferase/glycogen phosphorylase"/>
    <property type="match status" value="1"/>
</dbReference>
<dbReference type="InterPro" id="IPR028098">
    <property type="entry name" value="Glyco_trans_4-like_N"/>
</dbReference>
<name>A0A450YSP1_9GAMM</name>
<evidence type="ECO:0000256" key="2">
    <source>
        <dbReference type="ARBA" id="ARBA00022679"/>
    </source>
</evidence>
<keyword evidence="2 6" id="KW-0808">Transferase</keyword>
<dbReference type="PANTHER" id="PTHR12526">
    <property type="entry name" value="GLYCOSYLTRANSFERASE"/>
    <property type="match status" value="1"/>
</dbReference>
<organism evidence="6">
    <name type="scientific">Candidatus Kentrum sp. SD</name>
    <dbReference type="NCBI Taxonomy" id="2126332"/>
    <lineage>
        <taxon>Bacteria</taxon>
        <taxon>Pseudomonadati</taxon>
        <taxon>Pseudomonadota</taxon>
        <taxon>Gammaproteobacteria</taxon>
        <taxon>Candidatus Kentrum</taxon>
    </lineage>
</organism>
<feature type="domain" description="Glycosyl transferase family 1" evidence="3">
    <location>
        <begin position="194"/>
        <end position="365"/>
    </location>
</feature>
<evidence type="ECO:0000256" key="1">
    <source>
        <dbReference type="ARBA" id="ARBA00022676"/>
    </source>
</evidence>
<evidence type="ECO:0000259" key="4">
    <source>
        <dbReference type="Pfam" id="PF13439"/>
    </source>
</evidence>
<dbReference type="EMBL" id="CAADFR010000041">
    <property type="protein sequence ID" value="VFK39506.1"/>
    <property type="molecule type" value="Genomic_DNA"/>
</dbReference>
<dbReference type="InterPro" id="IPR001296">
    <property type="entry name" value="Glyco_trans_1"/>
</dbReference>
<dbReference type="Gene3D" id="3.40.50.2000">
    <property type="entry name" value="Glycogen Phosphorylase B"/>
    <property type="match status" value="2"/>
</dbReference>
<dbReference type="GO" id="GO:1901135">
    <property type="term" value="P:carbohydrate derivative metabolic process"/>
    <property type="evidence" value="ECO:0007669"/>
    <property type="project" value="UniProtKB-ARBA"/>
</dbReference>
<dbReference type="AlphaFoldDB" id="A0A450YSP1"/>
<accession>A0A450YSP1</accession>
<gene>
    <name evidence="6" type="ORF">BECKSD772E_GA0070983_103912</name>
    <name evidence="5" type="ORF">BECKSD772F_GA0070984_104112</name>
</gene>
<evidence type="ECO:0000259" key="3">
    <source>
        <dbReference type="Pfam" id="PF00534"/>
    </source>
</evidence>
<evidence type="ECO:0000313" key="6">
    <source>
        <dbReference type="EMBL" id="VFK44543.1"/>
    </source>
</evidence>
<protein>
    <submittedName>
        <fullName evidence="6">Glycosyltransferase involved in cell wall bisynthesis</fullName>
    </submittedName>
</protein>
<dbReference type="EMBL" id="CAADFU010000039">
    <property type="protein sequence ID" value="VFK44543.1"/>
    <property type="molecule type" value="Genomic_DNA"/>
</dbReference>
<dbReference type="GO" id="GO:0016757">
    <property type="term" value="F:glycosyltransferase activity"/>
    <property type="evidence" value="ECO:0007669"/>
    <property type="project" value="UniProtKB-KW"/>
</dbReference>
<dbReference type="PANTHER" id="PTHR12526:SF629">
    <property type="entry name" value="TEICHURONIC ACID BIOSYNTHESIS GLYCOSYLTRANSFERASE TUAH-RELATED"/>
    <property type="match status" value="1"/>
</dbReference>
<proteinExistence type="predicted"/>
<evidence type="ECO:0000313" key="5">
    <source>
        <dbReference type="EMBL" id="VFK39506.1"/>
    </source>
</evidence>
<reference evidence="6" key="1">
    <citation type="submission" date="2019-02" db="EMBL/GenBank/DDBJ databases">
        <authorList>
            <person name="Gruber-Vodicka R. H."/>
            <person name="Seah K. B. B."/>
        </authorList>
    </citation>
    <scope>NUCLEOTIDE SEQUENCE</scope>
    <source>
        <strain evidence="6">BECK_S1320</strain>
        <strain evidence="5">BECK_S1321</strain>
    </source>
</reference>
<dbReference type="Pfam" id="PF00534">
    <property type="entry name" value="Glycos_transf_1"/>
    <property type="match status" value="1"/>
</dbReference>
<dbReference type="CDD" id="cd03794">
    <property type="entry name" value="GT4_WbuB-like"/>
    <property type="match status" value="1"/>
</dbReference>
<keyword evidence="1" id="KW-0328">Glycosyltransferase</keyword>
<dbReference type="Pfam" id="PF13439">
    <property type="entry name" value="Glyco_transf_4"/>
    <property type="match status" value="1"/>
</dbReference>
<feature type="domain" description="Glycosyltransferase subfamily 4-like N-terminal" evidence="4">
    <location>
        <begin position="24"/>
        <end position="161"/>
    </location>
</feature>